<accession>A0A2P6VPD9</accession>
<organism evidence="1 2">
    <name type="scientific">Micractinium conductrix</name>
    <dbReference type="NCBI Taxonomy" id="554055"/>
    <lineage>
        <taxon>Eukaryota</taxon>
        <taxon>Viridiplantae</taxon>
        <taxon>Chlorophyta</taxon>
        <taxon>core chlorophytes</taxon>
        <taxon>Trebouxiophyceae</taxon>
        <taxon>Chlorellales</taxon>
        <taxon>Chlorellaceae</taxon>
        <taxon>Chlorella clade</taxon>
        <taxon>Micractinium</taxon>
    </lineage>
</organism>
<dbReference type="GO" id="GO:0003746">
    <property type="term" value="F:translation elongation factor activity"/>
    <property type="evidence" value="ECO:0007669"/>
    <property type="project" value="UniProtKB-KW"/>
</dbReference>
<dbReference type="AlphaFoldDB" id="A0A2P6VPD9"/>
<keyword evidence="1" id="KW-0648">Protein biosynthesis</keyword>
<proteinExistence type="predicted"/>
<comment type="caution">
    <text evidence="1">The sequence shown here is derived from an EMBL/GenBank/DDBJ whole genome shotgun (WGS) entry which is preliminary data.</text>
</comment>
<sequence>MAKFELFRRLTSADERWAPALARVLVDGEEAALLAPLADAEAALRFAAAQLQRASRRRHAQLHAHSLPALFWAHPEVGEALLAQPPAHWQQHAAPWLRQRLGWGDAALADAALSPQYAALCTLDLTTAQARLDWLLGTGLSPSQAAATLAPPGLRLLSKPPAQHAALAARVDELAGAWGVGRRLAAALVLVQPAMGAGAAETTGRLVGMLQDSVGLSEEQLLQFVLSGGLDGGCTRSEAALAQATHRLKQLLLVFGCWEAVGEALAADPDLLSMSWAGVESVMQTPAQRAAWATAGTLEAAAAEEAASGVTWLLLS</sequence>
<dbReference type="EMBL" id="LHPF02000002">
    <property type="protein sequence ID" value="PSC75927.1"/>
    <property type="molecule type" value="Genomic_DNA"/>
</dbReference>
<evidence type="ECO:0000313" key="2">
    <source>
        <dbReference type="Proteomes" id="UP000239649"/>
    </source>
</evidence>
<protein>
    <submittedName>
        <fullName evidence="1">Transcription elongation factor SPT5</fullName>
    </submittedName>
</protein>
<reference evidence="1 2" key="1">
    <citation type="journal article" date="2018" name="Plant J.">
        <title>Genome sequences of Chlorella sorokiniana UTEX 1602 and Micractinium conductrix SAG 241.80: implications to maltose excretion by a green alga.</title>
        <authorList>
            <person name="Arriola M.B."/>
            <person name="Velmurugan N."/>
            <person name="Zhang Y."/>
            <person name="Plunkett M.H."/>
            <person name="Hondzo H."/>
            <person name="Barney B.M."/>
        </authorList>
    </citation>
    <scope>NUCLEOTIDE SEQUENCE [LARGE SCALE GENOMIC DNA]</scope>
    <source>
        <strain evidence="1 2">SAG 241.80</strain>
    </source>
</reference>
<dbReference type="Proteomes" id="UP000239649">
    <property type="component" value="Unassembled WGS sequence"/>
</dbReference>
<name>A0A2P6VPD9_9CHLO</name>
<keyword evidence="1" id="KW-0251">Elongation factor</keyword>
<keyword evidence="2" id="KW-1185">Reference proteome</keyword>
<gene>
    <name evidence="1" type="primary">g972</name>
    <name evidence="1" type="ORF">C2E20_0972</name>
</gene>
<dbReference type="OrthoDB" id="10534328at2759"/>
<evidence type="ECO:0000313" key="1">
    <source>
        <dbReference type="EMBL" id="PSC75927.1"/>
    </source>
</evidence>